<name>A0A2A4Z0P5_9PROT</name>
<reference key="1">
    <citation type="submission" date="2017-08" db="EMBL/GenBank/DDBJ databases">
        <title>A dynamic microbial community with high functional redundancy inhabits the cold, oxic subseafloor aquifer.</title>
        <authorList>
            <person name="Tully B.J."/>
            <person name="Wheat C.G."/>
            <person name="Glazer B.T."/>
            <person name="Huber J.A."/>
        </authorList>
    </citation>
    <scope>NUCLEOTIDE SEQUENCE [LARGE SCALE GENOMIC DNA]</scope>
</reference>
<evidence type="ECO:0008006" key="2">
    <source>
        <dbReference type="Google" id="ProtNLM"/>
    </source>
</evidence>
<evidence type="ECO:0000313" key="1">
    <source>
        <dbReference type="EMBL" id="PCJ00555.1"/>
    </source>
</evidence>
<dbReference type="AlphaFoldDB" id="A0A2A4Z0P5"/>
<gene>
    <name evidence="1" type="ORF">COB13_09625</name>
</gene>
<protein>
    <recommendedName>
        <fullName evidence="2">Cupin 2 conserved barrel domain-containing protein</fullName>
    </recommendedName>
</protein>
<reference evidence="1" key="2">
    <citation type="journal article" date="2018" name="ISME J.">
        <title>A dynamic microbial community with high functional redundancy inhabits the cold, oxic subseafloor aquifer.</title>
        <authorList>
            <person name="Tully B.J."/>
            <person name="Wheat C.G."/>
            <person name="Glazer B.T."/>
            <person name="Huber J.A."/>
        </authorList>
    </citation>
    <scope>NUCLEOTIDE SEQUENCE</scope>
    <source>
        <strain evidence="1">NORP83</strain>
    </source>
</reference>
<dbReference type="SUPFAM" id="SSF51182">
    <property type="entry name" value="RmlC-like cupins"/>
    <property type="match status" value="1"/>
</dbReference>
<sequence>MNFRQPFFHRNADVDEISFQIAGERTLMTEMGVAEIRPGDFSRIPVAVAHDSFGRNSIHLLFYVQASAEEFGTPRIHGEYRIPPFEGWENKVGVEMFTHCLGSPECDIAVSLADEEMTLSKAKDGDEKLRIITHSEENGITEWMYKTKKIWIGSTKLDENSPQSFTRRLAAEEIQYQVEGERELTTQRGKMLLKAGDFVSIPLGCAHKSTTTGNSHHITILTTEEAPRIADVTRSAT</sequence>
<proteinExistence type="predicted"/>
<accession>A0A2A4Z0P5</accession>
<dbReference type="InterPro" id="IPR014710">
    <property type="entry name" value="RmlC-like_jellyroll"/>
</dbReference>
<organism evidence="1">
    <name type="scientific">OCS116 cluster bacterium</name>
    <dbReference type="NCBI Taxonomy" id="2030921"/>
    <lineage>
        <taxon>Bacteria</taxon>
        <taxon>Pseudomonadati</taxon>
        <taxon>Pseudomonadota</taxon>
        <taxon>Alphaproteobacteria</taxon>
        <taxon>OCS116 cluster</taxon>
    </lineage>
</organism>
<dbReference type="EMBL" id="NVUS01000011">
    <property type="protein sequence ID" value="PCJ00555.1"/>
    <property type="molecule type" value="Genomic_DNA"/>
</dbReference>
<comment type="caution">
    <text evidence="1">The sequence shown here is derived from an EMBL/GenBank/DDBJ whole genome shotgun (WGS) entry which is preliminary data.</text>
</comment>
<dbReference type="InterPro" id="IPR011051">
    <property type="entry name" value="RmlC_Cupin_sf"/>
</dbReference>
<dbReference type="Gene3D" id="2.60.120.10">
    <property type="entry name" value="Jelly Rolls"/>
    <property type="match status" value="1"/>
</dbReference>